<gene>
    <name evidence="1" type="ORF">MCOL_V205160</name>
</gene>
<dbReference type="EMBL" id="AFVW02000002">
    <property type="protein sequence ID" value="EJO89551.1"/>
    <property type="molecule type" value="Genomic_DNA"/>
</dbReference>
<reference evidence="1 2" key="1">
    <citation type="journal article" date="2011" name="J. Bacteriol.">
        <title>Genome sequence of the Mycobacterium colombiense type strain, CECT 3035.</title>
        <authorList>
            <person name="Gonzalez-Perez M."/>
            <person name="Murcia M.I."/>
            <person name="Landsman D."/>
            <person name="Jordan I.K."/>
            <person name="Marino-Ramirez L."/>
        </authorList>
    </citation>
    <scope>NUCLEOTIDE SEQUENCE [LARGE SCALE GENOMIC DNA]</scope>
    <source>
        <strain evidence="1 2">CECT 3035</strain>
    </source>
</reference>
<comment type="caution">
    <text evidence="1">The sequence shown here is derived from an EMBL/GenBank/DDBJ whole genome shotgun (WGS) entry which is preliminary data.</text>
</comment>
<dbReference type="eggNOG" id="COG3687">
    <property type="taxonomic scope" value="Bacteria"/>
</dbReference>
<dbReference type="PANTHER" id="PTHR39456:SF1">
    <property type="entry name" value="METAL-DEPENDENT HYDROLASE"/>
    <property type="match status" value="1"/>
</dbReference>
<accession>J5ECX5</accession>
<dbReference type="PANTHER" id="PTHR39456">
    <property type="entry name" value="METAL-DEPENDENT HYDROLASE"/>
    <property type="match status" value="1"/>
</dbReference>
<dbReference type="OrthoDB" id="4762955at2"/>
<dbReference type="Proteomes" id="UP000006455">
    <property type="component" value="Unassembled WGS sequence"/>
</dbReference>
<name>J5ECX5_9MYCO</name>
<dbReference type="InterPro" id="IPR016516">
    <property type="entry name" value="UCP07580"/>
</dbReference>
<protein>
    <recommendedName>
        <fullName evidence="3">Metal-dependent hydrolase</fullName>
    </recommendedName>
</protein>
<evidence type="ECO:0000313" key="1">
    <source>
        <dbReference type="EMBL" id="EJO89551.1"/>
    </source>
</evidence>
<evidence type="ECO:0008006" key="3">
    <source>
        <dbReference type="Google" id="ProtNLM"/>
    </source>
</evidence>
<proteinExistence type="predicted"/>
<evidence type="ECO:0000313" key="2">
    <source>
        <dbReference type="Proteomes" id="UP000006455"/>
    </source>
</evidence>
<organism evidence="1 2">
    <name type="scientific">Mycobacterium colombiense CECT 3035</name>
    <dbReference type="NCBI Taxonomy" id="1041522"/>
    <lineage>
        <taxon>Bacteria</taxon>
        <taxon>Bacillati</taxon>
        <taxon>Actinomycetota</taxon>
        <taxon>Actinomycetes</taxon>
        <taxon>Mycobacteriales</taxon>
        <taxon>Mycobacteriaceae</taxon>
        <taxon>Mycobacterium</taxon>
        <taxon>Mycobacterium avium complex (MAC)</taxon>
    </lineage>
</organism>
<dbReference type="STRING" id="1041522.GCA_002105755_02049"/>
<dbReference type="RefSeq" id="WP_007770075.1">
    <property type="nucleotide sequence ID" value="NZ_AFVW02000002.1"/>
</dbReference>
<dbReference type="Pfam" id="PF10118">
    <property type="entry name" value="Metal_hydrol"/>
    <property type="match status" value="1"/>
</dbReference>
<dbReference type="GeneID" id="31526442"/>
<dbReference type="AlphaFoldDB" id="J5ECX5"/>
<sequence length="313" mass="35633">MTNLVIRKIPWDFEAPVPFMWQPANPDFGLFCNAFTFIAVPFERYIVSVVRKAADRLGEDPAVAAEADAFLRQEAQHASAHRKHMLALVQRYPDLERCYQDACTAYDELVEREPVEFHAAYIANLEATFTPLFKVILDNRDSLFGGGDPRVASLMMWHFVEEIEHRSSGLMLCRHITPGPWYRVKHIRRTFAHVGSMAEKVAATFDEVVPIEDRGGSARDVLSNLLYDEFKYRAPGGRRRRARRDGPPTLFHAVPTSQLISMVWRLWLSQTPYHNPADQPLPDWAGTWMREYARGTDMTSFAGARPAPPSEGA</sequence>